<dbReference type="SUPFAM" id="SSF103473">
    <property type="entry name" value="MFS general substrate transporter"/>
    <property type="match status" value="1"/>
</dbReference>
<evidence type="ECO:0000256" key="2">
    <source>
        <dbReference type="ARBA" id="ARBA00022448"/>
    </source>
</evidence>
<accession>A0A0B7JUW2</accession>
<evidence type="ECO:0000256" key="6">
    <source>
        <dbReference type="SAM" id="Phobius"/>
    </source>
</evidence>
<feature type="transmembrane region" description="Helical" evidence="6">
    <location>
        <begin position="349"/>
        <end position="370"/>
    </location>
</feature>
<dbReference type="InterPro" id="IPR036259">
    <property type="entry name" value="MFS_trans_sf"/>
</dbReference>
<dbReference type="GO" id="GO:0012505">
    <property type="term" value="C:endomembrane system"/>
    <property type="evidence" value="ECO:0007669"/>
    <property type="project" value="UniProtKB-SubCell"/>
</dbReference>
<comment type="subcellular location">
    <subcellularLocation>
        <location evidence="1">Endomembrane system</location>
        <topology evidence="1">Multi-pass membrane protein</topology>
    </subcellularLocation>
</comment>
<keyword evidence="2" id="KW-0813">Transport</keyword>
<proteinExistence type="predicted"/>
<dbReference type="EMBL" id="CDPU01000005">
    <property type="protein sequence ID" value="CEO46450.1"/>
    <property type="molecule type" value="Genomic_DNA"/>
</dbReference>
<feature type="transmembrane region" description="Helical" evidence="6">
    <location>
        <begin position="120"/>
        <end position="139"/>
    </location>
</feature>
<keyword evidence="3 6" id="KW-0812">Transmembrane</keyword>
<dbReference type="GO" id="GO:0000329">
    <property type="term" value="C:fungal-type vacuole membrane"/>
    <property type="evidence" value="ECO:0007669"/>
    <property type="project" value="TreeGrafter"/>
</dbReference>
<dbReference type="GO" id="GO:0015174">
    <property type="term" value="F:basic amino acid transmembrane transporter activity"/>
    <property type="evidence" value="ECO:0007669"/>
    <property type="project" value="TreeGrafter"/>
</dbReference>
<organism evidence="8">
    <name type="scientific">Bionectria ochroleuca</name>
    <name type="common">Gliocladium roseum</name>
    <dbReference type="NCBI Taxonomy" id="29856"/>
    <lineage>
        <taxon>Eukaryota</taxon>
        <taxon>Fungi</taxon>
        <taxon>Dikarya</taxon>
        <taxon>Ascomycota</taxon>
        <taxon>Pezizomycotina</taxon>
        <taxon>Sordariomycetes</taxon>
        <taxon>Hypocreomycetidae</taxon>
        <taxon>Hypocreales</taxon>
        <taxon>Bionectriaceae</taxon>
        <taxon>Clonostachys</taxon>
    </lineage>
</organism>
<feature type="transmembrane region" description="Helical" evidence="6">
    <location>
        <begin position="89"/>
        <end position="108"/>
    </location>
</feature>
<dbReference type="Pfam" id="PF07690">
    <property type="entry name" value="MFS_1"/>
    <property type="match status" value="1"/>
</dbReference>
<evidence type="ECO:0000256" key="3">
    <source>
        <dbReference type="ARBA" id="ARBA00022692"/>
    </source>
</evidence>
<feature type="transmembrane region" description="Helical" evidence="6">
    <location>
        <begin position="409"/>
        <end position="433"/>
    </location>
</feature>
<keyword evidence="5 6" id="KW-0472">Membrane</keyword>
<evidence type="ECO:0000256" key="1">
    <source>
        <dbReference type="ARBA" id="ARBA00004127"/>
    </source>
</evidence>
<feature type="transmembrane region" description="Helical" evidence="6">
    <location>
        <begin position="206"/>
        <end position="230"/>
    </location>
</feature>
<feature type="transmembrane region" description="Helical" evidence="6">
    <location>
        <begin position="52"/>
        <end position="77"/>
    </location>
</feature>
<name>A0A0B7JUW2_BIOOC</name>
<feature type="domain" description="Major facilitator superfamily (MFS) profile" evidence="7">
    <location>
        <begin position="55"/>
        <end position="541"/>
    </location>
</feature>
<feature type="transmembrane region" description="Helical" evidence="6">
    <location>
        <begin position="181"/>
        <end position="200"/>
    </location>
</feature>
<dbReference type="AlphaFoldDB" id="A0A0B7JUW2"/>
<evidence type="ECO:0000313" key="8">
    <source>
        <dbReference type="EMBL" id="CEO46450.1"/>
    </source>
</evidence>
<feature type="transmembrane region" description="Helical" evidence="6">
    <location>
        <begin position="276"/>
        <end position="295"/>
    </location>
</feature>
<feature type="transmembrane region" description="Helical" evidence="6">
    <location>
        <begin position="242"/>
        <end position="264"/>
    </location>
</feature>
<keyword evidence="4 6" id="KW-1133">Transmembrane helix</keyword>
<feature type="transmembrane region" description="Helical" evidence="6">
    <location>
        <begin position="377"/>
        <end position="397"/>
    </location>
</feature>
<dbReference type="PANTHER" id="PTHR23501">
    <property type="entry name" value="MAJOR FACILITATOR SUPERFAMILY"/>
    <property type="match status" value="1"/>
</dbReference>
<evidence type="ECO:0000256" key="5">
    <source>
        <dbReference type="ARBA" id="ARBA00023136"/>
    </source>
</evidence>
<dbReference type="PANTHER" id="PTHR23501:SF191">
    <property type="entry name" value="VACUOLAR BASIC AMINO ACID TRANSPORTER 4"/>
    <property type="match status" value="1"/>
</dbReference>
<feature type="transmembrane region" description="Helical" evidence="6">
    <location>
        <begin position="440"/>
        <end position="464"/>
    </location>
</feature>
<dbReference type="PROSITE" id="PS50850">
    <property type="entry name" value="MFS"/>
    <property type="match status" value="1"/>
</dbReference>
<feature type="transmembrane region" description="Helical" evidence="6">
    <location>
        <begin position="518"/>
        <end position="536"/>
    </location>
</feature>
<dbReference type="Gene3D" id="1.20.1250.20">
    <property type="entry name" value="MFS general substrate transporter like domains"/>
    <property type="match status" value="1"/>
</dbReference>
<dbReference type="InterPro" id="IPR011701">
    <property type="entry name" value="MFS"/>
</dbReference>
<sequence length="547" mass="59114">MPRCHHAECNGSERAPLLGQRASSVASTDPVLPRHQADEQVVLAPEMSTTRLGLIMGTAWVGVFLMALDGTIVATLAAPISSEFRSLNMLSWIATAYLISAAAVLPITGRLTDIFGRGPGLVISNILFATGNLICGMATDQYTMLLGRALAGFGGGGLRSIQNFLASDLVPLRQRGITQGIANLCYGCGAMLGGVIGGLINDNAPLGWRLAFLAQVPPSLLSAVAVLFLVKVPPKQSDKSYLARIDFYGVFMSFSCTTLMLLGLNSGGNLVPWSHPLPLTTIPLSVLLFIGFIWWETKAFQPIIPVKLLLNRTILSAALTNFFTDMVIMSALFYMPLYLQVIGYSATNAGRMILPSPIGDSLGALGAGYFMRHTGKYIWLGIPSVMLLVMATSFFSLQTDTSPAWYSTSGFFLLGSSYGIMLTTTQVACVAAVDHTHQAVVGSAIFFIRSLGSTLGVTTASVVYQNILYNQLWSRFGDWPDAANEIGRIREHLDELKHLPNGWYDGVIRSFMEAFRGVWLMMLGLALTALLCIAGMKQHQLHSQLSR</sequence>
<evidence type="ECO:0000256" key="4">
    <source>
        <dbReference type="ARBA" id="ARBA00022989"/>
    </source>
</evidence>
<reference evidence="8" key="1">
    <citation type="submission" date="2015-01" db="EMBL/GenBank/DDBJ databases">
        <authorList>
            <person name="Durling Mikael"/>
        </authorList>
    </citation>
    <scope>NUCLEOTIDE SEQUENCE</scope>
</reference>
<dbReference type="InterPro" id="IPR020846">
    <property type="entry name" value="MFS_dom"/>
</dbReference>
<gene>
    <name evidence="8" type="ORF">BN869_000002505_1</name>
</gene>
<feature type="transmembrane region" description="Helical" evidence="6">
    <location>
        <begin position="315"/>
        <end position="337"/>
    </location>
</feature>
<evidence type="ECO:0000259" key="7">
    <source>
        <dbReference type="PROSITE" id="PS50850"/>
    </source>
</evidence>
<protein>
    <recommendedName>
        <fullName evidence="7">Major facilitator superfamily (MFS) profile domain-containing protein</fullName>
    </recommendedName>
</protein>